<feature type="transmembrane region" description="Helical" evidence="1">
    <location>
        <begin position="457"/>
        <end position="485"/>
    </location>
</feature>
<comment type="caution">
    <text evidence="2">The sequence shown here is derived from an EMBL/GenBank/DDBJ whole genome shotgun (WGS) entry which is preliminary data.</text>
</comment>
<dbReference type="Gene3D" id="3.60.21.10">
    <property type="match status" value="1"/>
</dbReference>
<reference evidence="2 3" key="1">
    <citation type="submission" date="2020-08" db="EMBL/GenBank/DDBJ databases">
        <title>Sequencing the genomes of 1000 actinobacteria strains.</title>
        <authorList>
            <person name="Klenk H.-P."/>
        </authorList>
    </citation>
    <scope>NUCLEOTIDE SEQUENCE [LARGE SCALE GENOMIC DNA]</scope>
    <source>
        <strain evidence="2 3">DSM 28967</strain>
    </source>
</reference>
<evidence type="ECO:0008006" key="4">
    <source>
        <dbReference type="Google" id="ProtNLM"/>
    </source>
</evidence>
<sequence>MKDSRPHDLSEEQLGFRRRGAVRWLLPTVLASAGLKAVLAGIFGAYADKRELQSGLQAEIYHHGDDELWFDFVADLGDGFDATYSIASVLAAPELSPAENLHLPRGQVLVMGGDQAYPAASATAYEDRTKGPYRAAFPREDTVLEQEAKDRPTLFALPGNHDWYDGLTAFLRVFAQSRPVGGWDTEQARSYFAIQLPQRWWLLAIDTQFDEYIDAPQLAYFRRATTQMREGDGVILCTPKPAWIKAGSGGDARGYDAIRFFEREIVRPAGATVHVMLSGDSHHYARYAEQDGTGQRITSGGGGAYLTATHLLPKSLELPPKTSRVTETDEHTTFDRARTYPSREQSSRLANGIFRLPWRNPGFWGLTAFLQTVIALLVQFGLASEPHGVFGTLAVWTPAAFAALGTVVGGVLFARLGLERSSFAAGIAGILHSAAHLALAGFWAVVLYRLEAEAAQWITVVVALVGTPVVVGFVDSLVVGLYLLIACRFGFNTNEVFAGQSLEDYKGFLRLHIDREGSLTIYPIKVPKVCREWKANPEGAPGTPWLIPSEGSIGTELIEQPVEVTRASAATTARV</sequence>
<feature type="transmembrane region" description="Helical" evidence="1">
    <location>
        <begin position="363"/>
        <end position="383"/>
    </location>
</feature>
<organism evidence="2 3">
    <name type="scientific">Kribbella italica</name>
    <dbReference type="NCBI Taxonomy" id="1540520"/>
    <lineage>
        <taxon>Bacteria</taxon>
        <taxon>Bacillati</taxon>
        <taxon>Actinomycetota</taxon>
        <taxon>Actinomycetes</taxon>
        <taxon>Propionibacteriales</taxon>
        <taxon>Kribbellaceae</taxon>
        <taxon>Kribbella</taxon>
    </lineage>
</organism>
<feature type="transmembrane region" description="Helical" evidence="1">
    <location>
        <begin position="395"/>
        <end position="416"/>
    </location>
</feature>
<dbReference type="PANTHER" id="PTHR34211:SF3">
    <property type="entry name" value="CALCINEURIN-LIKE METALLO-PHOSPHOESTERASE SUPERFAMILY PROTEIN"/>
    <property type="match status" value="1"/>
</dbReference>
<keyword evidence="3" id="KW-1185">Reference proteome</keyword>
<dbReference type="RefSeq" id="WP_337926071.1">
    <property type="nucleotide sequence ID" value="NZ_JACHMY010000001.1"/>
</dbReference>
<dbReference type="SUPFAM" id="SSF56300">
    <property type="entry name" value="Metallo-dependent phosphatases"/>
    <property type="match status" value="1"/>
</dbReference>
<gene>
    <name evidence="2" type="ORF">HDA39_007788</name>
</gene>
<dbReference type="PANTHER" id="PTHR34211">
    <property type="entry name" value="CALCINEURIN-LIKE METALLO-PHOSPHOESTERASE SUPERFAMILY PROTEIN"/>
    <property type="match status" value="1"/>
</dbReference>
<dbReference type="AlphaFoldDB" id="A0A7W9JF79"/>
<keyword evidence="1" id="KW-0472">Membrane</keyword>
<feature type="transmembrane region" description="Helical" evidence="1">
    <location>
        <begin position="24"/>
        <end position="47"/>
    </location>
</feature>
<accession>A0A7W9JF79</accession>
<evidence type="ECO:0000256" key="1">
    <source>
        <dbReference type="SAM" id="Phobius"/>
    </source>
</evidence>
<keyword evidence="1" id="KW-1133">Transmembrane helix</keyword>
<keyword evidence="1" id="KW-0812">Transmembrane</keyword>
<dbReference type="Proteomes" id="UP000549971">
    <property type="component" value="Unassembled WGS sequence"/>
</dbReference>
<name>A0A7W9JF79_9ACTN</name>
<protein>
    <recommendedName>
        <fullName evidence="4">Calcineurin-like phosphoesterase family protein</fullName>
    </recommendedName>
</protein>
<evidence type="ECO:0000313" key="2">
    <source>
        <dbReference type="EMBL" id="MBB5841054.1"/>
    </source>
</evidence>
<dbReference type="EMBL" id="JACHMY010000001">
    <property type="protein sequence ID" value="MBB5841054.1"/>
    <property type="molecule type" value="Genomic_DNA"/>
</dbReference>
<evidence type="ECO:0000313" key="3">
    <source>
        <dbReference type="Proteomes" id="UP000549971"/>
    </source>
</evidence>
<proteinExistence type="predicted"/>
<dbReference type="InterPro" id="IPR029052">
    <property type="entry name" value="Metallo-depent_PP-like"/>
</dbReference>
<feature type="transmembrane region" description="Helical" evidence="1">
    <location>
        <begin position="423"/>
        <end position="445"/>
    </location>
</feature>